<accession>A0A9Q1JGM8</accession>
<feature type="coiled-coil region" evidence="1">
    <location>
        <begin position="121"/>
        <end position="167"/>
    </location>
</feature>
<gene>
    <name evidence="3" type="ORF">Cgig2_017396</name>
</gene>
<keyword evidence="4" id="KW-1185">Reference proteome</keyword>
<feature type="region of interest" description="Disordered" evidence="2">
    <location>
        <begin position="1"/>
        <end position="49"/>
    </location>
</feature>
<evidence type="ECO:0000256" key="1">
    <source>
        <dbReference type="SAM" id="Coils"/>
    </source>
</evidence>
<evidence type="ECO:0000256" key="2">
    <source>
        <dbReference type="SAM" id="MobiDB-lite"/>
    </source>
</evidence>
<keyword evidence="1" id="KW-0175">Coiled coil</keyword>
<name>A0A9Q1JGM8_9CARY</name>
<organism evidence="3 4">
    <name type="scientific">Carnegiea gigantea</name>
    <dbReference type="NCBI Taxonomy" id="171969"/>
    <lineage>
        <taxon>Eukaryota</taxon>
        <taxon>Viridiplantae</taxon>
        <taxon>Streptophyta</taxon>
        <taxon>Embryophyta</taxon>
        <taxon>Tracheophyta</taxon>
        <taxon>Spermatophyta</taxon>
        <taxon>Magnoliopsida</taxon>
        <taxon>eudicotyledons</taxon>
        <taxon>Gunneridae</taxon>
        <taxon>Pentapetalae</taxon>
        <taxon>Caryophyllales</taxon>
        <taxon>Cactineae</taxon>
        <taxon>Cactaceae</taxon>
        <taxon>Cactoideae</taxon>
        <taxon>Echinocereeae</taxon>
        <taxon>Carnegiea</taxon>
    </lineage>
</organism>
<evidence type="ECO:0000313" key="4">
    <source>
        <dbReference type="Proteomes" id="UP001153076"/>
    </source>
</evidence>
<dbReference type="Proteomes" id="UP001153076">
    <property type="component" value="Unassembled WGS sequence"/>
</dbReference>
<reference evidence="3" key="1">
    <citation type="submission" date="2022-04" db="EMBL/GenBank/DDBJ databases">
        <title>Carnegiea gigantea Genome sequencing and assembly v2.</title>
        <authorList>
            <person name="Copetti D."/>
            <person name="Sanderson M.J."/>
            <person name="Burquez A."/>
            <person name="Wojciechowski M.F."/>
        </authorList>
    </citation>
    <scope>NUCLEOTIDE SEQUENCE</scope>
    <source>
        <strain evidence="3">SGP5-SGP5p</strain>
        <tissue evidence="3">Aerial part</tissue>
    </source>
</reference>
<evidence type="ECO:0000313" key="3">
    <source>
        <dbReference type="EMBL" id="KAJ8421549.1"/>
    </source>
</evidence>
<dbReference type="EMBL" id="JAKOGI010002676">
    <property type="protein sequence ID" value="KAJ8421549.1"/>
    <property type="molecule type" value="Genomic_DNA"/>
</dbReference>
<dbReference type="AlphaFoldDB" id="A0A9Q1JGM8"/>
<sequence length="271" mass="30221">MEAEDIIELPTCGSHSGSEGADASELSKSHAEDEVEGHVGNGQNNVGQIMDDPEIEEGQLVSEAEITRDVINDSSFLHERVDFVESAETQVLDCVAIHTETGCINDTEVEKGQLVPETESAENAAVNATDFTENVAELKEKHCRYSINQYASYNRQSKRKLEQLLQEWSEWCARNASRLHEICHVALTLLRIMLVIALTLLSGYLRNHLLHEQDLIRARCLGATAIGLYSQKLYKMALQAEDKVMMMLKSLIMRGLPRLHAAMAELELQAS</sequence>
<protein>
    <submittedName>
        <fullName evidence="3">Uncharacterized protein</fullName>
    </submittedName>
</protein>
<comment type="caution">
    <text evidence="3">The sequence shown here is derived from an EMBL/GenBank/DDBJ whole genome shotgun (WGS) entry which is preliminary data.</text>
</comment>
<proteinExistence type="predicted"/>